<evidence type="ECO:0000313" key="2">
    <source>
        <dbReference type="EMBL" id="MFA0811008.1"/>
    </source>
</evidence>
<dbReference type="InterPro" id="IPR008490">
    <property type="entry name" value="Transposase_InsH_N"/>
</dbReference>
<reference evidence="2 3" key="1">
    <citation type="submission" date="2024-08" db="EMBL/GenBank/DDBJ databases">
        <authorList>
            <person name="Ishaq N."/>
        </authorList>
    </citation>
    <scope>NUCLEOTIDE SEQUENCE [LARGE SCALE GENOMIC DNA]</scope>
    <source>
        <strain evidence="2 3">DSM 18651</strain>
    </source>
</reference>
<feature type="domain" description="Transposase InsH N-terminal" evidence="1">
    <location>
        <begin position="2"/>
        <end position="58"/>
    </location>
</feature>
<protein>
    <submittedName>
        <fullName evidence="2">Transposase</fullName>
    </submittedName>
</protein>
<dbReference type="Pfam" id="PF05598">
    <property type="entry name" value="DUF772"/>
    <property type="match status" value="1"/>
</dbReference>
<dbReference type="Proteomes" id="UP001569428">
    <property type="component" value="Unassembled WGS sequence"/>
</dbReference>
<proteinExistence type="predicted"/>
<gene>
    <name evidence="2" type="ORF">ACCI49_08750</name>
</gene>
<evidence type="ECO:0000313" key="3">
    <source>
        <dbReference type="Proteomes" id="UP001569428"/>
    </source>
</evidence>
<comment type="caution">
    <text evidence="2">The sequence shown here is derived from an EMBL/GenBank/DDBJ whole genome shotgun (WGS) entry which is preliminary data.</text>
</comment>
<keyword evidence="3" id="KW-1185">Reference proteome</keyword>
<accession>A0ABV4NZU2</accession>
<dbReference type="EMBL" id="JBGMEK010000014">
    <property type="protein sequence ID" value="MFA0811008.1"/>
    <property type="molecule type" value="Genomic_DNA"/>
</dbReference>
<name>A0ABV4NZU2_9GAMM</name>
<sequence>MPIRLLVGLLILKQLENLSGENVVLQWKLTPYYQAFCGLKSFQNKAPYHPIELVHFRSCIGELAVETSFQDIGATPCQFY</sequence>
<evidence type="ECO:0000259" key="1">
    <source>
        <dbReference type="Pfam" id="PF05598"/>
    </source>
</evidence>
<organism evidence="2 3">
    <name type="scientific">Microbulbifer epialgicus</name>
    <dbReference type="NCBI Taxonomy" id="393907"/>
    <lineage>
        <taxon>Bacteria</taxon>
        <taxon>Pseudomonadati</taxon>
        <taxon>Pseudomonadota</taxon>
        <taxon>Gammaproteobacteria</taxon>
        <taxon>Cellvibrionales</taxon>
        <taxon>Microbulbiferaceae</taxon>
        <taxon>Microbulbifer</taxon>
    </lineage>
</organism>
<dbReference type="RefSeq" id="WP_371838594.1">
    <property type="nucleotide sequence ID" value="NZ_JBGMEK010000014.1"/>
</dbReference>